<protein>
    <recommendedName>
        <fullName evidence="5">EF-hand domain-containing protein</fullName>
    </recommendedName>
</protein>
<proteinExistence type="predicted"/>
<dbReference type="EMBL" id="HG725606">
    <property type="protein sequence ID" value="CDJ68833.1"/>
    <property type="molecule type" value="Genomic_DNA"/>
</dbReference>
<organism evidence="3 4">
    <name type="scientific">Eimeria necatrix</name>
    <dbReference type="NCBI Taxonomy" id="51315"/>
    <lineage>
        <taxon>Eukaryota</taxon>
        <taxon>Sar</taxon>
        <taxon>Alveolata</taxon>
        <taxon>Apicomplexa</taxon>
        <taxon>Conoidasida</taxon>
        <taxon>Coccidia</taxon>
        <taxon>Eucoccidiorida</taxon>
        <taxon>Eimeriorina</taxon>
        <taxon>Eimeriidae</taxon>
        <taxon>Eimeria</taxon>
    </lineage>
</organism>
<dbReference type="Proteomes" id="UP000030754">
    <property type="component" value="Unassembled WGS sequence"/>
</dbReference>
<name>U6N0K0_9EIME</name>
<feature type="region of interest" description="Disordered" evidence="2">
    <location>
        <begin position="423"/>
        <end position="477"/>
    </location>
</feature>
<feature type="coiled-coil region" evidence="1">
    <location>
        <begin position="487"/>
        <end position="514"/>
    </location>
</feature>
<dbReference type="VEuPathDB" id="ToxoDB:ENH_00065620"/>
<reference evidence="3" key="1">
    <citation type="submission" date="2013-10" db="EMBL/GenBank/DDBJ databases">
        <title>Genomic analysis of the causative agents of coccidiosis in chickens.</title>
        <authorList>
            <person name="Reid A.J."/>
            <person name="Blake D."/>
            <person name="Billington K."/>
            <person name="Browne H."/>
            <person name="Dunn M."/>
            <person name="Hung S."/>
            <person name="Kawahara F."/>
            <person name="Miranda-Saavedra D."/>
            <person name="Mourier T."/>
            <person name="Nagra H."/>
            <person name="Otto T.D."/>
            <person name="Rawlings N."/>
            <person name="Sanchez A."/>
            <person name="Sanders M."/>
            <person name="Subramaniam C."/>
            <person name="Tay Y."/>
            <person name="Dear P."/>
            <person name="Doerig C."/>
            <person name="Gruber A."/>
            <person name="Parkinson J."/>
            <person name="Shirley M."/>
            <person name="Wan K.L."/>
            <person name="Berriman M."/>
            <person name="Tomley F."/>
            <person name="Pain A."/>
        </authorList>
    </citation>
    <scope>NUCLEOTIDE SEQUENCE [LARGE SCALE GENOMIC DNA]</scope>
    <source>
        <strain evidence="3">Houghton</strain>
    </source>
</reference>
<dbReference type="PANTHER" id="PTHR37028">
    <property type="entry name" value="UNNAMED PRODUCT-RELATED"/>
    <property type="match status" value="1"/>
</dbReference>
<sequence length="636" mass="70346">MPSNDCEPQDEQHSAALRQALWSARSYAVSDAAAGAAAVEDESKYSFRPRISAESQVLAAAAAAAAAAARPAAEAAAVGNCNSVHLRLYYQGLESRRKKQQQKILLLRQQQQQRSRCSAVTASSSSSSSSSASCGLLISQQLYEDALTRRRKQQQQLLLLQREQQHLSSSSKLTAASLRVFKQRLSKELKQAYASLQQQASDASALPAPLLPDCLQLLGIFQHQHEQQQQHQLQQTDPVIRARKQLTFQEATKKELRLADRLCSLLDPEGSGKIQRERLFQFLAGLLSDCSRSWSGSSSCCSGHCGSSKEPARDSSGISSKCSCPQLAAATKRLEDIGIREGEAGVSSVRGAHAATQLQQETLAVYAELRRLSRDFLPLLLNRQRSCFFRNKSLRQAPPQEAQPKVRCSSAAVTERLLERGRQRQARRELLQQQRQQEQQQRCPGSPRSCTPRGNSVGGPWGPPTAAQKQPKRTKGGVSRHVQLFELAQYQQQQQEQQKQLRQQQQQQDDLKECTFRPDLGLSHKAPRGLGPGPPPPVGFGAAIERLRRGAADRERLFRFYHNRQALNPKPTHSHDSEQTPLAEALKLNPPSLPLSSCKSSEPLFPLSYSMSLVSKPNQNTSPSHLALDFTSSRVL</sequence>
<evidence type="ECO:0000256" key="1">
    <source>
        <dbReference type="SAM" id="Coils"/>
    </source>
</evidence>
<feature type="compositionally biased region" description="Low complexity" evidence="2">
    <location>
        <begin position="431"/>
        <end position="442"/>
    </location>
</feature>
<dbReference type="GeneID" id="25476699"/>
<evidence type="ECO:0000256" key="2">
    <source>
        <dbReference type="SAM" id="MobiDB-lite"/>
    </source>
</evidence>
<keyword evidence="1" id="KW-0175">Coiled coil</keyword>
<evidence type="ECO:0000313" key="3">
    <source>
        <dbReference type="EMBL" id="CDJ68833.1"/>
    </source>
</evidence>
<feature type="region of interest" description="Disordered" evidence="2">
    <location>
        <begin position="519"/>
        <end position="538"/>
    </location>
</feature>
<dbReference type="RefSeq" id="XP_013437300.1">
    <property type="nucleotide sequence ID" value="XM_013581846.1"/>
</dbReference>
<reference evidence="3" key="2">
    <citation type="submission" date="2013-10" db="EMBL/GenBank/DDBJ databases">
        <authorList>
            <person name="Aslett M."/>
        </authorList>
    </citation>
    <scope>NUCLEOTIDE SEQUENCE [LARGE SCALE GENOMIC DNA]</scope>
    <source>
        <strain evidence="3">Houghton</strain>
    </source>
</reference>
<dbReference type="OrthoDB" id="354828at2759"/>
<dbReference type="PANTHER" id="PTHR37028:SF8">
    <property type="entry name" value="200 KDA ANTIGEN P200"/>
    <property type="match status" value="1"/>
</dbReference>
<evidence type="ECO:0008006" key="5">
    <source>
        <dbReference type="Google" id="ProtNLM"/>
    </source>
</evidence>
<dbReference type="AlphaFoldDB" id="U6N0K0"/>
<evidence type="ECO:0000313" key="4">
    <source>
        <dbReference type="Proteomes" id="UP000030754"/>
    </source>
</evidence>
<accession>U6N0K0</accession>
<feature type="coiled-coil region" evidence="1">
    <location>
        <begin position="143"/>
        <end position="206"/>
    </location>
</feature>
<gene>
    <name evidence="3" type="ORF">ENH_00065620</name>
</gene>
<keyword evidence="4" id="KW-1185">Reference proteome</keyword>